<dbReference type="CDD" id="cd03431">
    <property type="entry name" value="NUDIX_DNA_Glycosylase_C-MutY"/>
    <property type="match status" value="1"/>
</dbReference>
<dbReference type="GO" id="GO:0035485">
    <property type="term" value="F:adenine/guanine mispair binding"/>
    <property type="evidence" value="ECO:0007669"/>
    <property type="project" value="TreeGrafter"/>
</dbReference>
<dbReference type="Gene3D" id="3.90.79.10">
    <property type="entry name" value="Nucleoside Triphosphate Pyrophosphohydrolase"/>
    <property type="match status" value="1"/>
</dbReference>
<evidence type="ECO:0000256" key="10">
    <source>
        <dbReference type="ARBA" id="ARBA00023014"/>
    </source>
</evidence>
<dbReference type="Pfam" id="PF10576">
    <property type="entry name" value="EndIII_4Fe-2S"/>
    <property type="match status" value="1"/>
</dbReference>
<dbReference type="SUPFAM" id="SSF55811">
    <property type="entry name" value="Nudix"/>
    <property type="match status" value="1"/>
</dbReference>
<evidence type="ECO:0000256" key="7">
    <source>
        <dbReference type="ARBA" id="ARBA00022763"/>
    </source>
</evidence>
<evidence type="ECO:0000313" key="16">
    <source>
        <dbReference type="EMBL" id="GAO50888.1"/>
    </source>
</evidence>
<dbReference type="Proteomes" id="UP000033140">
    <property type="component" value="Unassembled WGS sequence"/>
</dbReference>
<feature type="domain" description="HhH-GPD" evidence="15">
    <location>
        <begin position="79"/>
        <end position="227"/>
    </location>
</feature>
<dbReference type="AlphaFoldDB" id="A0A0E9NM74"/>
<dbReference type="STRING" id="698492.A0A0E9NM74"/>
<comment type="function">
    <text evidence="13">Adenine glycosylase active on G-A mispairs.</text>
</comment>
<feature type="region of interest" description="Disordered" evidence="14">
    <location>
        <begin position="443"/>
        <end position="487"/>
    </location>
</feature>
<comment type="caution">
    <text evidence="16">The sequence shown here is derived from an EMBL/GenBank/DDBJ whole genome shotgun (WGS) entry which is preliminary data.</text>
</comment>
<dbReference type="GO" id="GO:0051539">
    <property type="term" value="F:4 iron, 4 sulfur cluster binding"/>
    <property type="evidence" value="ECO:0007669"/>
    <property type="project" value="UniProtKB-UniRule"/>
</dbReference>
<dbReference type="GO" id="GO:0046872">
    <property type="term" value="F:metal ion binding"/>
    <property type="evidence" value="ECO:0007669"/>
    <property type="project" value="UniProtKB-UniRule"/>
</dbReference>
<keyword evidence="11" id="KW-0234">DNA repair</keyword>
<keyword evidence="10" id="KW-0411">Iron-sulfur</keyword>
<dbReference type="InterPro" id="IPR029119">
    <property type="entry name" value="MutY_C"/>
</dbReference>
<evidence type="ECO:0000256" key="2">
    <source>
        <dbReference type="ARBA" id="ARBA00008343"/>
    </source>
</evidence>
<evidence type="ECO:0000256" key="11">
    <source>
        <dbReference type="ARBA" id="ARBA00023204"/>
    </source>
</evidence>
<name>A0A0E9NM74_SAICN</name>
<comment type="similarity">
    <text evidence="2 13">Belongs to the Nth/MutY family.</text>
</comment>
<dbReference type="EMBL" id="BACD03000038">
    <property type="protein sequence ID" value="GAO50888.1"/>
    <property type="molecule type" value="Genomic_DNA"/>
</dbReference>
<reference evidence="16 17" key="3">
    <citation type="journal article" date="2015" name="Genome Announc.">
        <title>Draft Genome Sequence of the Archiascomycetous Yeast Saitoella complicata.</title>
        <authorList>
            <person name="Yamauchi K."/>
            <person name="Kondo S."/>
            <person name="Hamamoto M."/>
            <person name="Takahashi Y."/>
            <person name="Ogura Y."/>
            <person name="Hayashi T."/>
            <person name="Nishida H."/>
        </authorList>
    </citation>
    <scope>NUCLEOTIDE SEQUENCE [LARGE SCALE GENOMIC DNA]</scope>
    <source>
        <strain evidence="16 17">NRRL Y-17804</strain>
    </source>
</reference>
<keyword evidence="12 13" id="KW-0326">Glycosidase</keyword>
<dbReference type="Gene3D" id="1.10.1670.10">
    <property type="entry name" value="Helix-hairpin-Helix base-excision DNA repair enzymes (C-terminal)"/>
    <property type="match status" value="1"/>
</dbReference>
<accession>A0A0E9NM74</accession>
<dbReference type="OrthoDB" id="10248838at2759"/>
<dbReference type="SMART" id="SM00525">
    <property type="entry name" value="FES"/>
    <property type="match status" value="1"/>
</dbReference>
<dbReference type="InterPro" id="IPR044298">
    <property type="entry name" value="MIG/MutY"/>
</dbReference>
<evidence type="ECO:0000256" key="1">
    <source>
        <dbReference type="ARBA" id="ARBA00000843"/>
    </source>
</evidence>
<comment type="cofactor">
    <cofactor evidence="13">
        <name>[4Fe-4S] cluster</name>
        <dbReference type="ChEBI" id="CHEBI:49883"/>
    </cofactor>
    <text evidence="13">Binds 1 [4Fe-4S] cluster.</text>
</comment>
<dbReference type="InterPro" id="IPR003265">
    <property type="entry name" value="HhH-GPD_domain"/>
</dbReference>
<gene>
    <name evidence="16" type="ORF">G7K_5007-t1</name>
</gene>
<evidence type="ECO:0000256" key="12">
    <source>
        <dbReference type="ARBA" id="ARBA00023295"/>
    </source>
</evidence>
<evidence type="ECO:0000256" key="5">
    <source>
        <dbReference type="ARBA" id="ARBA00022485"/>
    </source>
</evidence>
<evidence type="ECO:0000256" key="14">
    <source>
        <dbReference type="SAM" id="MobiDB-lite"/>
    </source>
</evidence>
<evidence type="ECO:0000256" key="13">
    <source>
        <dbReference type="RuleBase" id="RU365096"/>
    </source>
</evidence>
<evidence type="ECO:0000256" key="9">
    <source>
        <dbReference type="ARBA" id="ARBA00023004"/>
    </source>
</evidence>
<dbReference type="GO" id="GO:0032357">
    <property type="term" value="F:oxidized purine DNA binding"/>
    <property type="evidence" value="ECO:0007669"/>
    <property type="project" value="TreeGrafter"/>
</dbReference>
<keyword evidence="7 13" id="KW-0227">DNA damage</keyword>
<dbReference type="PANTHER" id="PTHR42944:SF1">
    <property type="entry name" value="ADENINE DNA GLYCOSYLASE"/>
    <property type="match status" value="1"/>
</dbReference>
<feature type="region of interest" description="Disordered" evidence="14">
    <location>
        <begin position="1"/>
        <end position="22"/>
    </location>
</feature>
<evidence type="ECO:0000256" key="6">
    <source>
        <dbReference type="ARBA" id="ARBA00022723"/>
    </source>
</evidence>
<keyword evidence="5" id="KW-0004">4Fe-4S</keyword>
<dbReference type="GO" id="GO:0006298">
    <property type="term" value="P:mismatch repair"/>
    <property type="evidence" value="ECO:0007669"/>
    <property type="project" value="TreeGrafter"/>
</dbReference>
<comment type="catalytic activity">
    <reaction evidence="1 13">
        <text>Hydrolyzes free adenine bases from 7,8-dihydro-8-oxoguanine:adenine mismatched double-stranded DNA, leaving an apurinic site.</text>
        <dbReference type="EC" id="3.2.2.31"/>
    </reaction>
</comment>
<dbReference type="RefSeq" id="XP_019024821.1">
    <property type="nucleotide sequence ID" value="XM_019166813.1"/>
</dbReference>
<evidence type="ECO:0000259" key="15">
    <source>
        <dbReference type="SMART" id="SM00478"/>
    </source>
</evidence>
<dbReference type="GO" id="GO:0006285">
    <property type="term" value="P:base-excision repair, AP site formation"/>
    <property type="evidence" value="ECO:0007669"/>
    <property type="project" value="UniProtKB-ARBA"/>
</dbReference>
<dbReference type="SUPFAM" id="SSF48150">
    <property type="entry name" value="DNA-glycosylase"/>
    <property type="match status" value="1"/>
</dbReference>
<organism evidence="16 17">
    <name type="scientific">Saitoella complicata (strain BCRC 22490 / CBS 7301 / JCM 7358 / NBRC 10748 / NRRL Y-17804)</name>
    <dbReference type="NCBI Taxonomy" id="698492"/>
    <lineage>
        <taxon>Eukaryota</taxon>
        <taxon>Fungi</taxon>
        <taxon>Dikarya</taxon>
        <taxon>Ascomycota</taxon>
        <taxon>Taphrinomycotina</taxon>
        <taxon>Taphrinomycotina incertae sedis</taxon>
        <taxon>Saitoella</taxon>
    </lineage>
</organism>
<keyword evidence="6" id="KW-0479">Metal-binding</keyword>
<dbReference type="GO" id="GO:0034039">
    <property type="term" value="F:8-oxo-7,8-dihydroguanine DNA N-glycosylase activity"/>
    <property type="evidence" value="ECO:0007669"/>
    <property type="project" value="TreeGrafter"/>
</dbReference>
<dbReference type="GO" id="GO:0000701">
    <property type="term" value="F:purine-specific mismatch base pair DNA N-glycosylase activity"/>
    <property type="evidence" value="ECO:0007669"/>
    <property type="project" value="UniProtKB-EC"/>
</dbReference>
<keyword evidence="17" id="KW-1185">Reference proteome</keyword>
<protein>
    <recommendedName>
        <fullName evidence="4 13">Adenine DNA glycosylase</fullName>
        <ecNumber evidence="3 13">3.2.2.31</ecNumber>
    </recommendedName>
</protein>
<evidence type="ECO:0000256" key="3">
    <source>
        <dbReference type="ARBA" id="ARBA00012045"/>
    </source>
</evidence>
<feature type="compositionally biased region" description="Basic and acidic residues" evidence="14">
    <location>
        <begin position="456"/>
        <end position="465"/>
    </location>
</feature>
<dbReference type="SMART" id="SM00478">
    <property type="entry name" value="ENDO3c"/>
    <property type="match status" value="1"/>
</dbReference>
<keyword evidence="9 13" id="KW-0408">Iron</keyword>
<reference evidence="16 17" key="1">
    <citation type="journal article" date="2011" name="J. Gen. Appl. Microbiol.">
        <title>Draft genome sequencing of the enigmatic yeast Saitoella complicata.</title>
        <authorList>
            <person name="Nishida H."/>
            <person name="Hamamoto M."/>
            <person name="Sugiyama J."/>
        </authorList>
    </citation>
    <scope>NUCLEOTIDE SEQUENCE [LARGE SCALE GENOMIC DNA]</scope>
    <source>
        <strain evidence="16 17">NRRL Y-17804</strain>
    </source>
</reference>
<proteinExistence type="inferred from homology"/>
<keyword evidence="8" id="KW-0378">Hydrolase</keyword>
<dbReference type="Gene3D" id="1.10.340.30">
    <property type="entry name" value="Hypothetical protein, domain 2"/>
    <property type="match status" value="1"/>
</dbReference>
<dbReference type="EC" id="3.2.2.31" evidence="3 13"/>
<reference evidence="16 17" key="2">
    <citation type="journal article" date="2014" name="J. Gen. Appl. Microbiol.">
        <title>The early diverging ascomycetous budding yeast Saitoella complicata has three histone deacetylases belonging to the Clr6, Hos2, and Rpd3 lineages.</title>
        <authorList>
            <person name="Nishida H."/>
            <person name="Matsumoto T."/>
            <person name="Kondo S."/>
            <person name="Hamamoto M."/>
            <person name="Yoshikawa H."/>
        </authorList>
    </citation>
    <scope>NUCLEOTIDE SEQUENCE [LARGE SCALE GENOMIC DNA]</scope>
    <source>
        <strain evidence="16 17">NRRL Y-17804</strain>
    </source>
</reference>
<dbReference type="InterPro" id="IPR023170">
    <property type="entry name" value="HhH_base_excis_C"/>
</dbReference>
<dbReference type="GO" id="GO:0005634">
    <property type="term" value="C:nucleus"/>
    <property type="evidence" value="ECO:0007669"/>
    <property type="project" value="TreeGrafter"/>
</dbReference>
<sequence length="487" mass="54111">MPPKKLTVPSVPSDHPFSSHRLESDRVQRLRSSLLSWYAAHKRDLPWRKEHVPLPQSSEDASNEQALQRGYEVLVSEIMLQQTRVATVIDYYKRFLEAFPRPKDLANASLDEVNALWAGLGYYSRAKRLREAAAYLTEQPLPRTAKEWENVPGCGPYTAGAVASIAYNVQAAAVDGNVVRVVSRLAGVQVGDSTTKGKELMWRLSGELVDPKQPGQWNQALMDIGSSICVPRNPNCGVCPLADDCKARAEATLVDTGGTIKYDIEDLGGCTTCLPPPDSDMEIREGATWISTRYPRKVVKKESKVEDSVCIIFVRQKTGRDKDEFFLIKRPDKGLLAGLWDFPTQVLTEETPAVTATKTMPPLPSLLSKYFDEFAAELGISEAETVERSEPVTTLHVFTHIRRYTRVFKVRIAPDVELDVEGKWVSDPVDIGTELGRKNWAAEKPTTKPARKPRKRVSEASETRGGKKSVQQTLSGMFGIKKAENAG</sequence>
<evidence type="ECO:0000256" key="8">
    <source>
        <dbReference type="ARBA" id="ARBA00022801"/>
    </source>
</evidence>
<evidence type="ECO:0000313" key="17">
    <source>
        <dbReference type="Proteomes" id="UP000033140"/>
    </source>
</evidence>
<dbReference type="PANTHER" id="PTHR42944">
    <property type="entry name" value="ADENINE DNA GLYCOSYLASE"/>
    <property type="match status" value="1"/>
</dbReference>
<dbReference type="Pfam" id="PF14815">
    <property type="entry name" value="NUDIX_4"/>
    <property type="match status" value="1"/>
</dbReference>
<dbReference type="CDD" id="cd00056">
    <property type="entry name" value="ENDO3c"/>
    <property type="match status" value="1"/>
</dbReference>
<evidence type="ECO:0000256" key="4">
    <source>
        <dbReference type="ARBA" id="ARBA00022023"/>
    </source>
</evidence>
<dbReference type="InterPro" id="IPR011257">
    <property type="entry name" value="DNA_glycosylase"/>
</dbReference>
<dbReference type="InterPro" id="IPR015797">
    <property type="entry name" value="NUDIX_hydrolase-like_dom_sf"/>
</dbReference>
<dbReference type="InterPro" id="IPR003651">
    <property type="entry name" value="Endonuclease3_FeS-loop_motif"/>
</dbReference>
<dbReference type="Pfam" id="PF00730">
    <property type="entry name" value="HhH-GPD"/>
    <property type="match status" value="1"/>
</dbReference>
<dbReference type="OMA" id="QQTRMET"/>